<dbReference type="Gene3D" id="1.10.443.10">
    <property type="entry name" value="Intergrase catalytic core"/>
    <property type="match status" value="1"/>
</dbReference>
<organism evidence="2 3">
    <name type="scientific">Vibrio aestuarianus</name>
    <dbReference type="NCBI Taxonomy" id="28171"/>
    <lineage>
        <taxon>Bacteria</taxon>
        <taxon>Pseudomonadati</taxon>
        <taxon>Pseudomonadota</taxon>
        <taxon>Gammaproteobacteria</taxon>
        <taxon>Vibrionales</taxon>
        <taxon>Vibrionaceae</taxon>
        <taxon>Vibrio</taxon>
    </lineage>
</organism>
<dbReference type="Proteomes" id="UP001140979">
    <property type="component" value="Unassembled WGS sequence"/>
</dbReference>
<keyword evidence="1" id="KW-0233">DNA recombination</keyword>
<dbReference type="GO" id="GO:0015074">
    <property type="term" value="P:DNA integration"/>
    <property type="evidence" value="ECO:0007669"/>
    <property type="project" value="InterPro"/>
</dbReference>
<evidence type="ECO:0000313" key="3">
    <source>
        <dbReference type="Proteomes" id="UP001140979"/>
    </source>
</evidence>
<sequence length="668" mass="76000">MSKQLIQLRQELAENPYVTFDSDGEGVSRVFDVEWDFHGLNQKDKTISFGRIDEKYRHDIQSYLYGLIQWQKETSNSNSHAAVSSLIRTRGKLNTIATRWGKSDFSLLSSEREWKKCTKASHGFGGEVGCQGIASTINALNKAGFVTRYVHRREFIQWVKPDTGQGQAIAFPEAIHVSILKTVVEFVETYHPYRHQISAAMEKLYIYQDEMLNAELKALDVSTLNERQMKTLRMRMSRKISKWPERKAIPNFSFYRRGNWLGILLRMCFICVGLFSAARKEELLCMNKESYDDTLAAVPKVSAFSTKGNKGEKIYTTWNTAPVAKLALELAFDATQAARKYSLERLDDGYQNGQLTLDQYNAKKQDLESAFISPDIPYDSDVLINKTSLKYKVDGADDALNMKEFNITATAEDVDEFDLLNPERAGSLKVGGGLPRLSPHDLRRSFVVFMVKNRLGNALTVKYQLKHRNINMSNWYANYSELARTNQLLMDTKLMSEFDEAIESSAVDAWDDIYNVSDTLSGAEGERIAKERPELLAKNRAERLAQGEEIVMSRSELLALVRSGDKSIVLLPTGGYCTNRNCERLCSLMDIVEAPCEHKVVTDRAAKRLSRERDNLIASFRAINDMGDYANELILDARKKKIQSIEPTLVKHSIRFDSFNDDIKTVWS</sequence>
<comment type="caution">
    <text evidence="2">The sequence shown here is derived from an EMBL/GenBank/DDBJ whole genome shotgun (WGS) entry which is preliminary data.</text>
</comment>
<dbReference type="InterPro" id="IPR013762">
    <property type="entry name" value="Integrase-like_cat_sf"/>
</dbReference>
<dbReference type="EMBL" id="JAKNBA010000022">
    <property type="protein sequence ID" value="MDE1243066.1"/>
    <property type="molecule type" value="Genomic_DNA"/>
</dbReference>
<proteinExistence type="predicted"/>
<dbReference type="GO" id="GO:0006310">
    <property type="term" value="P:DNA recombination"/>
    <property type="evidence" value="ECO:0007669"/>
    <property type="project" value="UniProtKB-KW"/>
</dbReference>
<reference evidence="2" key="1">
    <citation type="submission" date="2022-02" db="EMBL/GenBank/DDBJ databases">
        <title>Emergence and expansion in Europe of a Vibrio aestuarianus clonal complex pathogenic for oysters.</title>
        <authorList>
            <person name="Mesnil A."/>
            <person name="Travers M.-A."/>
        </authorList>
    </citation>
    <scope>NUCLEOTIDE SEQUENCE</scope>
    <source>
        <strain evidence="2">19_064_11T1</strain>
    </source>
</reference>
<evidence type="ECO:0000256" key="1">
    <source>
        <dbReference type="ARBA" id="ARBA00023172"/>
    </source>
</evidence>
<dbReference type="GO" id="GO:0003677">
    <property type="term" value="F:DNA binding"/>
    <property type="evidence" value="ECO:0007669"/>
    <property type="project" value="InterPro"/>
</dbReference>
<dbReference type="RefSeq" id="WP_274683469.1">
    <property type="nucleotide sequence ID" value="NZ_JAKNBA010000022.1"/>
</dbReference>
<dbReference type="AlphaFoldDB" id="A0A9X4EX24"/>
<gene>
    <name evidence="2" type="ORF">L9W94_13095</name>
</gene>
<dbReference type="InterPro" id="IPR011010">
    <property type="entry name" value="DNA_brk_join_enz"/>
</dbReference>
<name>A0A9X4EX24_9VIBR</name>
<accession>A0A9X4EX24</accession>
<evidence type="ECO:0000313" key="2">
    <source>
        <dbReference type="EMBL" id="MDE1243066.1"/>
    </source>
</evidence>
<dbReference type="SUPFAM" id="SSF56349">
    <property type="entry name" value="DNA breaking-rejoining enzymes"/>
    <property type="match status" value="1"/>
</dbReference>
<protein>
    <submittedName>
        <fullName evidence="2">Uncharacterized protein</fullName>
    </submittedName>
</protein>